<accession>A0A1I8FDT2</accession>
<sequence length="262" mass="28431">AGIKVIIDEAWYAFARFHPAFRPTALGGRRGLRDPEQSQDPHRLSPRPAWFTLTTRPLMRHLFRENFNMYASTSPQYGLIASLDVGRKQAVDGGLTGCWTARKINSTGVFAACWAGGRCCPRSCRQDGIRLDPTKLTVDISKSGYSAQELQQILFESMGTTGSKVSRLFDRDAPAGQGPAAAPQLLPHQRRSPASAASLPAPPCHSTRAASGSYCWMTTAAQNQALLDRVCCDADRLLPARHPSGGARTGHQNLAIVTYLPA</sequence>
<dbReference type="InterPro" id="IPR015421">
    <property type="entry name" value="PyrdxlP-dep_Trfase_major"/>
</dbReference>
<dbReference type="Gene3D" id="3.40.640.10">
    <property type="entry name" value="Type I PLP-dependent aspartate aminotransferase-like (Major domain)"/>
    <property type="match status" value="1"/>
</dbReference>
<organism evidence="2 3">
    <name type="scientific">Macrostomum lignano</name>
    <dbReference type="NCBI Taxonomy" id="282301"/>
    <lineage>
        <taxon>Eukaryota</taxon>
        <taxon>Metazoa</taxon>
        <taxon>Spiralia</taxon>
        <taxon>Lophotrochozoa</taxon>
        <taxon>Platyhelminthes</taxon>
        <taxon>Rhabditophora</taxon>
        <taxon>Macrostomorpha</taxon>
        <taxon>Macrostomida</taxon>
        <taxon>Macrostomidae</taxon>
        <taxon>Macrostomum</taxon>
    </lineage>
</organism>
<dbReference type="Proteomes" id="UP000095280">
    <property type="component" value="Unplaced"/>
</dbReference>
<feature type="region of interest" description="Disordered" evidence="1">
    <location>
        <begin position="169"/>
        <end position="209"/>
    </location>
</feature>
<proteinExistence type="predicted"/>
<protein>
    <submittedName>
        <fullName evidence="3">OKR_DC_1 domain-containing protein</fullName>
    </submittedName>
</protein>
<dbReference type="WBParaSite" id="maker-unitig_29954-snap-gene-0.1-mRNA-1">
    <property type="protein sequence ID" value="maker-unitig_29954-snap-gene-0.1-mRNA-1"/>
    <property type="gene ID" value="maker-unitig_29954-snap-gene-0.1"/>
</dbReference>
<feature type="compositionally biased region" description="Low complexity" evidence="1">
    <location>
        <begin position="174"/>
        <end position="199"/>
    </location>
</feature>
<dbReference type="AlphaFoldDB" id="A0A1I8FDT2"/>
<evidence type="ECO:0000313" key="3">
    <source>
        <dbReference type="WBParaSite" id="maker-unitig_29954-snap-gene-0.1-mRNA-1"/>
    </source>
</evidence>
<evidence type="ECO:0000256" key="1">
    <source>
        <dbReference type="SAM" id="MobiDB-lite"/>
    </source>
</evidence>
<name>A0A1I8FDT2_9PLAT</name>
<evidence type="ECO:0000313" key="2">
    <source>
        <dbReference type="Proteomes" id="UP000095280"/>
    </source>
</evidence>
<keyword evidence="2" id="KW-1185">Reference proteome</keyword>
<reference evidence="3" key="1">
    <citation type="submission" date="2016-11" db="UniProtKB">
        <authorList>
            <consortium name="WormBaseParasite"/>
        </authorList>
    </citation>
    <scope>IDENTIFICATION</scope>
</reference>